<protein>
    <submittedName>
        <fullName evidence="5">Uncharacterized protein LOC103721199</fullName>
    </submittedName>
</protein>
<evidence type="ECO:0000256" key="3">
    <source>
        <dbReference type="ARBA" id="ARBA00022946"/>
    </source>
</evidence>
<dbReference type="AlphaFoldDB" id="A0A8B7CYW6"/>
<proteinExistence type="inferred from homology"/>
<gene>
    <name evidence="5" type="primary">LOC103721199</name>
</gene>
<dbReference type="GO" id="GO:0003676">
    <property type="term" value="F:nucleic acid binding"/>
    <property type="evidence" value="ECO:0007669"/>
    <property type="project" value="InterPro"/>
</dbReference>
<dbReference type="PANTHER" id="PTHR13068:SF236">
    <property type="entry name" value="OS02G0749800 PROTEIN"/>
    <property type="match status" value="1"/>
</dbReference>
<keyword evidence="2" id="KW-0804">Transcription</keyword>
<dbReference type="SMART" id="SM00733">
    <property type="entry name" value="Mterf"/>
    <property type="match status" value="5"/>
</dbReference>
<evidence type="ECO:0000313" key="5">
    <source>
        <dbReference type="RefSeq" id="XP_008809523.2"/>
    </source>
</evidence>
<evidence type="ECO:0000256" key="1">
    <source>
        <dbReference type="ARBA" id="ARBA00007692"/>
    </source>
</evidence>
<sequence>MSPAKLSSAFLGRSGSRTNSPLLLFRHHRLDGLLFFFSSSTAAAGDGEKSSRRPHFVVEYLINSCGLSSTEASKASKSLAHLKSTEKPDAFLGFMRSRGFNDTSLRKIVSCYPRWLAYDAERFSLQRTIQPRLEFWARLLGSKDHLSKLLKNYSRFLSTSIEKTVMPNLSRLRECGISDQKTALVLRKSPILILRSPQNFGDLMERVERMGVPRSSGMFLWALWAINLISEAKLDAKLRLMKSFGWSEVEFFAAFCKSPLFVTNSEEMLSARMAFLVKEVGYEPSQVALRPKLLMHSLERRLKPRHRVMQMLEASGVPCGTKQFSTVMSPSEKLFMEKYVIPHKEKVPGLLEMYLAACGKGSTT</sequence>
<organism evidence="4 5">
    <name type="scientific">Phoenix dactylifera</name>
    <name type="common">Date palm</name>
    <dbReference type="NCBI Taxonomy" id="42345"/>
    <lineage>
        <taxon>Eukaryota</taxon>
        <taxon>Viridiplantae</taxon>
        <taxon>Streptophyta</taxon>
        <taxon>Embryophyta</taxon>
        <taxon>Tracheophyta</taxon>
        <taxon>Spermatophyta</taxon>
        <taxon>Magnoliopsida</taxon>
        <taxon>Liliopsida</taxon>
        <taxon>Arecaceae</taxon>
        <taxon>Coryphoideae</taxon>
        <taxon>Phoeniceae</taxon>
        <taxon>Phoenix</taxon>
    </lineage>
</organism>
<dbReference type="GO" id="GO:0006353">
    <property type="term" value="P:DNA-templated transcription termination"/>
    <property type="evidence" value="ECO:0007669"/>
    <property type="project" value="UniProtKB-KW"/>
</dbReference>
<keyword evidence="4" id="KW-1185">Reference proteome</keyword>
<evidence type="ECO:0000313" key="4">
    <source>
        <dbReference type="Proteomes" id="UP000228380"/>
    </source>
</evidence>
<comment type="similarity">
    <text evidence="1">Belongs to the mTERF family.</text>
</comment>
<dbReference type="Pfam" id="PF02536">
    <property type="entry name" value="mTERF"/>
    <property type="match status" value="2"/>
</dbReference>
<dbReference type="FunFam" id="1.25.70.10:FF:000001">
    <property type="entry name" value="Mitochondrial transcription termination factor-like"/>
    <property type="match status" value="1"/>
</dbReference>
<name>A0A8B7CYW6_PHODC</name>
<dbReference type="InterPro" id="IPR038538">
    <property type="entry name" value="MTERF_sf"/>
</dbReference>
<keyword evidence="3" id="KW-0809">Transit peptide</keyword>
<reference evidence="5" key="1">
    <citation type="submission" date="2025-08" db="UniProtKB">
        <authorList>
            <consortium name="RefSeq"/>
        </authorList>
    </citation>
    <scope>IDENTIFICATION</scope>
    <source>
        <tissue evidence="5">Young leaves</tissue>
    </source>
</reference>
<dbReference type="RefSeq" id="XP_008809523.2">
    <property type="nucleotide sequence ID" value="XM_008811301.3"/>
</dbReference>
<dbReference type="Proteomes" id="UP000228380">
    <property type="component" value="Unplaced"/>
</dbReference>
<dbReference type="InterPro" id="IPR003690">
    <property type="entry name" value="MTERF"/>
</dbReference>
<dbReference type="OrthoDB" id="632768at2759"/>
<evidence type="ECO:0000256" key="2">
    <source>
        <dbReference type="ARBA" id="ARBA00022472"/>
    </source>
</evidence>
<dbReference type="KEGG" id="pda:103721199"/>
<dbReference type="GeneID" id="103721199"/>
<keyword evidence="2" id="KW-0805">Transcription regulation</keyword>
<dbReference type="Gene3D" id="1.25.70.10">
    <property type="entry name" value="Transcription termination factor 3, mitochondrial"/>
    <property type="match status" value="2"/>
</dbReference>
<accession>A0A8B7CYW6</accession>
<keyword evidence="2" id="KW-0806">Transcription termination</keyword>
<dbReference type="PANTHER" id="PTHR13068">
    <property type="entry name" value="CGI-12 PROTEIN-RELATED"/>
    <property type="match status" value="1"/>
</dbReference>